<dbReference type="AlphaFoldDB" id="A0A1E3QQ26"/>
<evidence type="ECO:0000256" key="1">
    <source>
        <dbReference type="SAM" id="MobiDB-lite"/>
    </source>
</evidence>
<feature type="compositionally biased region" description="Polar residues" evidence="1">
    <location>
        <begin position="306"/>
        <end position="321"/>
    </location>
</feature>
<evidence type="ECO:0000313" key="2">
    <source>
        <dbReference type="EMBL" id="ODQ79761.1"/>
    </source>
</evidence>
<proteinExistence type="predicted"/>
<sequence length="329" mass="37441">MKQDKPTLVYPFSTLLRNLSSAFFTPSPAASPSITITAPLWRRRNSFNRRSDCQSSSVSSLGIVEHNTDSHIDSSDDADLAPDSDVEQVEARNTRPILQPHHISALNRQQQQISYDFTPSPNVLRRSSLSDIFNMDLDGEHMEDQRPMEMVTSPKVMFRKMLYRETKPQLKAVRRVTHELQNEVSPFDSEMGHELASWFTFKDDELLGAKDPLGLDSDLAPAARFYPSQQHMITDEIYRKNKLVSEANKAWSRRTQTQHPLNERLFGFSPHLLAMTPLHQLSPQPLQGTKRKSTGDDAFHTKRKAVSTSPRVANKAVLSTSDDLERMRL</sequence>
<dbReference type="Proteomes" id="UP000094336">
    <property type="component" value="Unassembled WGS sequence"/>
</dbReference>
<dbReference type="GeneID" id="30146669"/>
<gene>
    <name evidence="2" type="ORF">BABINDRAFT_161461</name>
</gene>
<evidence type="ECO:0000313" key="3">
    <source>
        <dbReference type="Proteomes" id="UP000094336"/>
    </source>
</evidence>
<accession>A0A1E3QQ26</accession>
<dbReference type="OrthoDB" id="3996169at2759"/>
<dbReference type="EMBL" id="KV454431">
    <property type="protein sequence ID" value="ODQ79761.1"/>
    <property type="molecule type" value="Genomic_DNA"/>
</dbReference>
<feature type="region of interest" description="Disordered" evidence="1">
    <location>
        <begin position="280"/>
        <end position="329"/>
    </location>
</feature>
<keyword evidence="3" id="KW-1185">Reference proteome</keyword>
<dbReference type="RefSeq" id="XP_018985089.1">
    <property type="nucleotide sequence ID" value="XM_019128816.1"/>
</dbReference>
<reference evidence="3" key="1">
    <citation type="submission" date="2016-05" db="EMBL/GenBank/DDBJ databases">
        <title>Comparative genomics of biotechnologically important yeasts.</title>
        <authorList>
            <consortium name="DOE Joint Genome Institute"/>
            <person name="Riley R."/>
            <person name="Haridas S."/>
            <person name="Wolfe K.H."/>
            <person name="Lopes M.R."/>
            <person name="Hittinger C.T."/>
            <person name="Goker M."/>
            <person name="Salamov A."/>
            <person name="Wisecaver J."/>
            <person name="Long T.M."/>
            <person name="Aerts A.L."/>
            <person name="Barry K."/>
            <person name="Choi C."/>
            <person name="Clum A."/>
            <person name="Coughlan A.Y."/>
            <person name="Deshpande S."/>
            <person name="Douglass A.P."/>
            <person name="Hanson S.J."/>
            <person name="Klenk H.-P."/>
            <person name="Labutti K."/>
            <person name="Lapidus A."/>
            <person name="Lindquist E."/>
            <person name="Lipzen A."/>
            <person name="Meier-Kolthoff J.P."/>
            <person name="Ohm R.A."/>
            <person name="Otillar R.P."/>
            <person name="Pangilinan J."/>
            <person name="Peng Y."/>
            <person name="Rokas A."/>
            <person name="Rosa C.A."/>
            <person name="Scheuner C."/>
            <person name="Sibirny A.A."/>
            <person name="Slot J.C."/>
            <person name="Stielow J.B."/>
            <person name="Sun H."/>
            <person name="Kurtzman C.P."/>
            <person name="Blackwell M."/>
            <person name="Grigoriev I.V."/>
            <person name="Jeffries T.W."/>
        </authorList>
    </citation>
    <scope>NUCLEOTIDE SEQUENCE [LARGE SCALE GENOMIC DNA]</scope>
    <source>
        <strain evidence="3">NRRL Y-12698</strain>
    </source>
</reference>
<organism evidence="2 3">
    <name type="scientific">Babjeviella inositovora NRRL Y-12698</name>
    <dbReference type="NCBI Taxonomy" id="984486"/>
    <lineage>
        <taxon>Eukaryota</taxon>
        <taxon>Fungi</taxon>
        <taxon>Dikarya</taxon>
        <taxon>Ascomycota</taxon>
        <taxon>Saccharomycotina</taxon>
        <taxon>Pichiomycetes</taxon>
        <taxon>Serinales incertae sedis</taxon>
        <taxon>Babjeviella</taxon>
    </lineage>
</organism>
<name>A0A1E3QQ26_9ASCO</name>
<protein>
    <submittedName>
        <fullName evidence="2">Uncharacterized protein</fullName>
    </submittedName>
</protein>